<evidence type="ECO:0000313" key="1">
    <source>
        <dbReference type="EMBL" id="KAJ9093460.1"/>
    </source>
</evidence>
<name>A0ACC2V278_9TREE</name>
<gene>
    <name evidence="1" type="ORF">QFC19_008319</name>
</gene>
<dbReference type="EMBL" id="JASBWR010000123">
    <property type="protein sequence ID" value="KAJ9093460.1"/>
    <property type="molecule type" value="Genomic_DNA"/>
</dbReference>
<dbReference type="Proteomes" id="UP001241377">
    <property type="component" value="Unassembled WGS sequence"/>
</dbReference>
<sequence length="538" mass="60014">MSFTPPRTTKSIGHGPQAAREGSPFGGANKTQITPAKNVAYSPSAHLSPALSNLKKHSLYGTEDRVIIDPGSRIWKVGFSGEARPRKVFWSTKTEGVNDDGDGAMWDLDFDNMLMRLNARRLPSTKEEPKATTAPVDYEEVLQLIKARLTIALRGVYIEHLLTESKSRKVIIVENALLPNPIKQLISEVLFDNLKVPSVSFTPGHMLTLMATGNTTGLVVDFGFHETTVIPVYQSRVLYPYLTTTPTAGKAFLQRLRRLIEAFGSYTAPTQSQRPVRPDARRPAQSREETSETEHGAATEFSPVPAHALDWRTLEDVRSRGCFVGASPLHDCQRPESEEDFQEYAKIHSTGSRTKDATFVIKRSDISYNTNNGVIRVPGWIRERAAESFFEDGDVDAMSVVEVILSCLTSVSNAVLVVTVFWETDSVRSIATDRSAESHDLIDRRFWRGLYDARVHSATSHTAFAKNSAQRRREHGRAACFCIGGIFSPQGETYSISTRTVPTRRRTDEDAAQKAFPLTRSTSRQPDHLERFGSYIRH</sequence>
<evidence type="ECO:0000313" key="2">
    <source>
        <dbReference type="Proteomes" id="UP001241377"/>
    </source>
</evidence>
<organism evidence="1 2">
    <name type="scientific">Naganishia cerealis</name>
    <dbReference type="NCBI Taxonomy" id="610337"/>
    <lineage>
        <taxon>Eukaryota</taxon>
        <taxon>Fungi</taxon>
        <taxon>Dikarya</taxon>
        <taxon>Basidiomycota</taxon>
        <taxon>Agaricomycotina</taxon>
        <taxon>Tremellomycetes</taxon>
        <taxon>Filobasidiales</taxon>
        <taxon>Filobasidiaceae</taxon>
        <taxon>Naganishia</taxon>
    </lineage>
</organism>
<accession>A0ACC2V278</accession>
<keyword evidence="2" id="KW-1185">Reference proteome</keyword>
<protein>
    <submittedName>
        <fullName evidence="1">Uncharacterized protein</fullName>
    </submittedName>
</protein>
<reference evidence="1" key="1">
    <citation type="submission" date="2023-04" db="EMBL/GenBank/DDBJ databases">
        <title>Draft Genome sequencing of Naganishia species isolated from polar environments using Oxford Nanopore Technology.</title>
        <authorList>
            <person name="Leo P."/>
            <person name="Venkateswaran K."/>
        </authorList>
    </citation>
    <scope>NUCLEOTIDE SEQUENCE</scope>
    <source>
        <strain evidence="1">MNA-CCFEE 5261</strain>
    </source>
</reference>
<comment type="caution">
    <text evidence="1">The sequence shown here is derived from an EMBL/GenBank/DDBJ whole genome shotgun (WGS) entry which is preliminary data.</text>
</comment>
<proteinExistence type="predicted"/>